<accession>A0A0B4C625</accession>
<dbReference type="SUPFAM" id="SSF52540">
    <property type="entry name" value="P-loop containing nucleoside triphosphate hydrolases"/>
    <property type="match status" value="1"/>
</dbReference>
<dbReference type="GO" id="GO:0016887">
    <property type="term" value="F:ATP hydrolysis activity"/>
    <property type="evidence" value="ECO:0007669"/>
    <property type="project" value="InterPro"/>
</dbReference>
<dbReference type="PANTHER" id="PTHR32182:SF25">
    <property type="entry name" value="SLR1056 PROTEIN"/>
    <property type="match status" value="1"/>
</dbReference>
<proteinExistence type="predicted"/>
<keyword evidence="1" id="KW-0227">DNA damage</keyword>
<comment type="caution">
    <text evidence="3">The sequence shown here is derived from an EMBL/GenBank/DDBJ whole genome shotgun (WGS) entry which is preliminary data.</text>
</comment>
<dbReference type="InterPro" id="IPR014555">
    <property type="entry name" value="RecF-like"/>
</dbReference>
<evidence type="ECO:0000256" key="1">
    <source>
        <dbReference type="ARBA" id="ARBA00023236"/>
    </source>
</evidence>
<keyword evidence="3" id="KW-0547">Nucleotide-binding</keyword>
<gene>
    <name evidence="3" type="ORF">RM52_12700</name>
</gene>
<dbReference type="GO" id="GO:0009432">
    <property type="term" value="P:SOS response"/>
    <property type="evidence" value="ECO:0007669"/>
    <property type="project" value="UniProtKB-KW"/>
</dbReference>
<dbReference type="InterPro" id="IPR003959">
    <property type="entry name" value="ATPase_AAA_core"/>
</dbReference>
<dbReference type="PIRSF" id="PIRSF029347">
    <property type="entry name" value="RecF"/>
    <property type="match status" value="1"/>
</dbReference>
<reference evidence="3 4" key="1">
    <citation type="submission" date="2014-12" db="EMBL/GenBank/DDBJ databases">
        <title>Genome sequencing of Microbacterium hominis TPW29.</title>
        <authorList>
            <person name="Tan P.W."/>
            <person name="Chan K.-G."/>
        </authorList>
    </citation>
    <scope>NUCLEOTIDE SEQUENCE [LARGE SCALE GENOMIC DNA]</scope>
    <source>
        <strain evidence="3 4">TPW29</strain>
    </source>
</reference>
<dbReference type="EMBL" id="JWSZ01000017">
    <property type="protein sequence ID" value="KIC56489.1"/>
    <property type="molecule type" value="Genomic_DNA"/>
</dbReference>
<keyword evidence="3" id="KW-0067">ATP-binding</keyword>
<dbReference type="GO" id="GO:0005524">
    <property type="term" value="F:ATP binding"/>
    <property type="evidence" value="ECO:0007669"/>
    <property type="project" value="UniProtKB-KW"/>
</dbReference>
<dbReference type="Proteomes" id="UP000031202">
    <property type="component" value="Unassembled WGS sequence"/>
</dbReference>
<dbReference type="AlphaFoldDB" id="A0A0B4C625"/>
<feature type="domain" description="ATPase AAA-type core" evidence="2">
    <location>
        <begin position="23"/>
        <end position="338"/>
    </location>
</feature>
<evidence type="ECO:0000313" key="4">
    <source>
        <dbReference type="Proteomes" id="UP000031202"/>
    </source>
</evidence>
<dbReference type="GO" id="GO:0006302">
    <property type="term" value="P:double-strand break repair"/>
    <property type="evidence" value="ECO:0007669"/>
    <property type="project" value="TreeGrafter"/>
</dbReference>
<keyword evidence="1" id="KW-0742">SOS response</keyword>
<dbReference type="PANTHER" id="PTHR32182">
    <property type="entry name" value="DNA REPLICATION AND REPAIR PROTEIN RECF"/>
    <property type="match status" value="1"/>
</dbReference>
<dbReference type="GO" id="GO:0000731">
    <property type="term" value="P:DNA synthesis involved in DNA repair"/>
    <property type="evidence" value="ECO:0007669"/>
    <property type="project" value="TreeGrafter"/>
</dbReference>
<evidence type="ECO:0000259" key="2">
    <source>
        <dbReference type="Pfam" id="PF13304"/>
    </source>
</evidence>
<name>A0A0B4C625_9MICO</name>
<organism evidence="3 4">
    <name type="scientific">Microbacterium hominis</name>
    <dbReference type="NCBI Taxonomy" id="162426"/>
    <lineage>
        <taxon>Bacteria</taxon>
        <taxon>Bacillati</taxon>
        <taxon>Actinomycetota</taxon>
        <taxon>Actinomycetes</taxon>
        <taxon>Micrococcales</taxon>
        <taxon>Microbacteriaceae</taxon>
        <taxon>Microbacterium</taxon>
    </lineage>
</organism>
<sequence length="376" mass="40492">MLQTLAVAGYRSLRDVIVPLGPLTVITGPNGSGKSNLYRALRLLTAAARGEMIGALAREGGLPSVLWAGSENGGSQATVRRGTVAVQLGFASDELGYLIDLGIPQADPTVANPFARDPEIKRERVFAGPIATPAALLIDRLRQSTRVRDGRWVDLDQRLAPYESIVTDLADGDTAPELLALRRTMGAWRFYDHFRVDADAPARRAQIGTRTPTLSHDGATLAATWATIVDAGHGDALQRAVRDAFPGSRVEIESSEGLFRLVLHQNGLLRPLDAAELSDGTLRYLLLCAALLPARPAPLLVLNEPEASLHVSLLTPLARLIQRAAAHTQVLVVSHARELVEALPAEARVELRKDQNGTAVVGQGFMEVPAWHWGSR</sequence>
<dbReference type="RefSeq" id="WP_039416625.1">
    <property type="nucleotide sequence ID" value="NZ_JWSZ01000017.1"/>
</dbReference>
<dbReference type="FunFam" id="3.40.50.300:FF:002708">
    <property type="entry name" value="FeS assembly ATPase SufC"/>
    <property type="match status" value="1"/>
</dbReference>
<protein>
    <submittedName>
        <fullName evidence="3">ATP-binding protein</fullName>
    </submittedName>
</protein>
<dbReference type="InterPro" id="IPR027417">
    <property type="entry name" value="P-loop_NTPase"/>
</dbReference>
<dbReference type="Pfam" id="PF13304">
    <property type="entry name" value="AAA_21"/>
    <property type="match status" value="1"/>
</dbReference>
<evidence type="ECO:0000313" key="3">
    <source>
        <dbReference type="EMBL" id="KIC56489.1"/>
    </source>
</evidence>
<dbReference type="Gene3D" id="3.40.50.300">
    <property type="entry name" value="P-loop containing nucleotide triphosphate hydrolases"/>
    <property type="match status" value="2"/>
</dbReference>